<evidence type="ECO:0008006" key="4">
    <source>
        <dbReference type="Google" id="ProtNLM"/>
    </source>
</evidence>
<feature type="region of interest" description="Disordered" evidence="1">
    <location>
        <begin position="1"/>
        <end position="73"/>
    </location>
</feature>
<feature type="compositionally biased region" description="Polar residues" evidence="1">
    <location>
        <begin position="12"/>
        <end position="29"/>
    </location>
</feature>
<name>A0ABY6U993_BIOOC</name>
<feature type="compositionally biased region" description="Basic residues" evidence="1">
    <location>
        <begin position="156"/>
        <end position="166"/>
    </location>
</feature>
<gene>
    <name evidence="2" type="ORF">CLO192961_LOCUS194006</name>
</gene>
<comment type="caution">
    <text evidence="2">The sequence shown here is derived from an EMBL/GenBank/DDBJ whole genome shotgun (WGS) entry which is preliminary data.</text>
</comment>
<reference evidence="2 3" key="1">
    <citation type="submission" date="2019-06" db="EMBL/GenBank/DDBJ databases">
        <authorList>
            <person name="Broberg M."/>
        </authorList>
    </citation>
    <scope>NUCLEOTIDE SEQUENCE [LARGE SCALE GENOMIC DNA]</scope>
</reference>
<sequence>MTLLDKMHHSHGQASSEPAQGTASASSNQSREDPPAYSPSAQKSSQRVSGSGRTNAPLPQDATRPYPQYQSQMQNAGMTAGAVVGAMGEGSMVGDMMTGGVVGGIVGQRVAQAQNHAFYRDQAMQYREGRAAGTIPPPEEVSNSEKGREVGAESKKSRRNLVKGGQ</sequence>
<proteinExistence type="predicted"/>
<protein>
    <recommendedName>
        <fullName evidence="4">Glycine zipper 2TM domain-containing protein</fullName>
    </recommendedName>
</protein>
<feature type="compositionally biased region" description="Polar residues" evidence="1">
    <location>
        <begin position="39"/>
        <end position="54"/>
    </location>
</feature>
<evidence type="ECO:0000313" key="2">
    <source>
        <dbReference type="EMBL" id="VUC26656.1"/>
    </source>
</evidence>
<evidence type="ECO:0000256" key="1">
    <source>
        <dbReference type="SAM" id="MobiDB-lite"/>
    </source>
</evidence>
<keyword evidence="3" id="KW-1185">Reference proteome</keyword>
<feature type="region of interest" description="Disordered" evidence="1">
    <location>
        <begin position="128"/>
        <end position="166"/>
    </location>
</feature>
<accession>A0ABY6U993</accession>
<feature type="compositionally biased region" description="Basic and acidic residues" evidence="1">
    <location>
        <begin position="143"/>
        <end position="155"/>
    </location>
</feature>
<organism evidence="2 3">
    <name type="scientific">Bionectria ochroleuca</name>
    <name type="common">Gliocladium roseum</name>
    <dbReference type="NCBI Taxonomy" id="29856"/>
    <lineage>
        <taxon>Eukaryota</taxon>
        <taxon>Fungi</taxon>
        <taxon>Dikarya</taxon>
        <taxon>Ascomycota</taxon>
        <taxon>Pezizomycotina</taxon>
        <taxon>Sordariomycetes</taxon>
        <taxon>Hypocreomycetidae</taxon>
        <taxon>Hypocreales</taxon>
        <taxon>Bionectriaceae</taxon>
        <taxon>Clonostachys</taxon>
    </lineage>
</organism>
<dbReference type="EMBL" id="CABFNS010000755">
    <property type="protein sequence ID" value="VUC26656.1"/>
    <property type="molecule type" value="Genomic_DNA"/>
</dbReference>
<dbReference type="Proteomes" id="UP000766486">
    <property type="component" value="Unassembled WGS sequence"/>
</dbReference>
<evidence type="ECO:0000313" key="3">
    <source>
        <dbReference type="Proteomes" id="UP000766486"/>
    </source>
</evidence>